<protein>
    <recommendedName>
        <fullName evidence="2">HMA domain-containing protein</fullName>
    </recommendedName>
</protein>
<accession>A0A8J5H8L2</accession>
<dbReference type="Proteomes" id="UP000734854">
    <property type="component" value="Unassembled WGS sequence"/>
</dbReference>
<keyword evidence="4" id="KW-1185">Reference proteome</keyword>
<dbReference type="AlphaFoldDB" id="A0A8J5H8L2"/>
<dbReference type="CDD" id="cd00371">
    <property type="entry name" value="HMA"/>
    <property type="match status" value="1"/>
</dbReference>
<feature type="domain" description="HMA" evidence="2">
    <location>
        <begin position="1"/>
        <end position="64"/>
    </location>
</feature>
<proteinExistence type="predicted"/>
<dbReference type="Pfam" id="PF00403">
    <property type="entry name" value="HMA"/>
    <property type="match status" value="1"/>
</dbReference>
<dbReference type="InterPro" id="IPR017969">
    <property type="entry name" value="Heavy-metal-associated_CS"/>
</dbReference>
<gene>
    <name evidence="3" type="ORF">ZIOFF_021609</name>
</gene>
<dbReference type="OrthoDB" id="689350at2759"/>
<evidence type="ECO:0000313" key="4">
    <source>
        <dbReference type="Proteomes" id="UP000734854"/>
    </source>
</evidence>
<evidence type="ECO:0000259" key="2">
    <source>
        <dbReference type="PROSITE" id="PS50846"/>
    </source>
</evidence>
<evidence type="ECO:0000256" key="1">
    <source>
        <dbReference type="ARBA" id="ARBA00022723"/>
    </source>
</evidence>
<keyword evidence="1" id="KW-0479">Metal-binding</keyword>
<dbReference type="InterPro" id="IPR006121">
    <property type="entry name" value="HMA_dom"/>
</dbReference>
<evidence type="ECO:0000313" key="3">
    <source>
        <dbReference type="EMBL" id="KAG6518205.1"/>
    </source>
</evidence>
<dbReference type="PROSITE" id="PS01047">
    <property type="entry name" value="HMA_1"/>
    <property type="match status" value="1"/>
</dbReference>
<comment type="caution">
    <text evidence="3">The sequence shown here is derived from an EMBL/GenBank/DDBJ whole genome shotgun (WGS) entry which is preliminary data.</text>
</comment>
<dbReference type="GO" id="GO:0046872">
    <property type="term" value="F:metal ion binding"/>
    <property type="evidence" value="ECO:0007669"/>
    <property type="project" value="UniProtKB-KW"/>
</dbReference>
<organism evidence="3 4">
    <name type="scientific">Zingiber officinale</name>
    <name type="common">Ginger</name>
    <name type="synonym">Amomum zingiber</name>
    <dbReference type="NCBI Taxonomy" id="94328"/>
    <lineage>
        <taxon>Eukaryota</taxon>
        <taxon>Viridiplantae</taxon>
        <taxon>Streptophyta</taxon>
        <taxon>Embryophyta</taxon>
        <taxon>Tracheophyta</taxon>
        <taxon>Spermatophyta</taxon>
        <taxon>Magnoliopsida</taxon>
        <taxon>Liliopsida</taxon>
        <taxon>Zingiberales</taxon>
        <taxon>Zingiberaceae</taxon>
        <taxon>Zingiber</taxon>
    </lineage>
</organism>
<dbReference type="PROSITE" id="PS50846">
    <property type="entry name" value="HMA_2"/>
    <property type="match status" value="1"/>
</dbReference>
<reference evidence="3 4" key="1">
    <citation type="submission" date="2020-08" db="EMBL/GenBank/DDBJ databases">
        <title>Plant Genome Project.</title>
        <authorList>
            <person name="Zhang R.-G."/>
        </authorList>
    </citation>
    <scope>NUCLEOTIDE SEQUENCE [LARGE SCALE GENOMIC DNA]</scope>
    <source>
        <tissue evidence="3">Rhizome</tissue>
    </source>
</reference>
<dbReference type="EMBL" id="JACMSC010000006">
    <property type="protein sequence ID" value="KAG6518205.1"/>
    <property type="molecule type" value="Genomic_DNA"/>
</dbReference>
<dbReference type="PANTHER" id="PTHR22814:SF351">
    <property type="entry name" value="HEAVY METAL-ASSOCIATED ISOPRENYLATED PLANT PROTEIN 28"/>
    <property type="match status" value="1"/>
</dbReference>
<sequence>MTIVEMLVHMDCSGCESKIRKALLKLDGVHDVDVNVVMQKVTVTGWVEEKKALRAVRKTGRRAVLWPYPLNPELVVHNQEYYHLKQYSPSAPPANFLTFNALPTSSYNYRKHGYDSSMLHQYYYQNPAPQSHMIDDSASAMFSDDNPTACSVM</sequence>
<dbReference type="PANTHER" id="PTHR22814">
    <property type="entry name" value="COPPER TRANSPORT PROTEIN ATOX1-RELATED"/>
    <property type="match status" value="1"/>
</dbReference>
<name>A0A8J5H8L2_ZINOF</name>